<feature type="compositionally biased region" description="Basic and acidic residues" evidence="1">
    <location>
        <begin position="712"/>
        <end position="722"/>
    </location>
</feature>
<feature type="compositionally biased region" description="Acidic residues" evidence="1">
    <location>
        <begin position="73"/>
        <end position="85"/>
    </location>
</feature>
<evidence type="ECO:0000259" key="3">
    <source>
        <dbReference type="Pfam" id="PF23402"/>
    </source>
</evidence>
<feature type="compositionally biased region" description="Basic residues" evidence="1">
    <location>
        <begin position="37"/>
        <end position="47"/>
    </location>
</feature>
<feature type="compositionally biased region" description="Polar residues" evidence="1">
    <location>
        <begin position="680"/>
        <end position="697"/>
    </location>
</feature>
<feature type="region of interest" description="Disordered" evidence="1">
    <location>
        <begin position="373"/>
        <end position="421"/>
    </location>
</feature>
<name>A0A7J6W2M8_THATH</name>
<dbReference type="Pfam" id="PF07918">
    <property type="entry name" value="CAP160"/>
    <property type="match status" value="2"/>
</dbReference>
<feature type="compositionally biased region" description="Polar residues" evidence="1">
    <location>
        <begin position="448"/>
        <end position="482"/>
    </location>
</feature>
<dbReference type="Pfam" id="PF23402">
    <property type="entry name" value="LTI65_LTI78_NYQTKV"/>
    <property type="match status" value="1"/>
</dbReference>
<sequence length="722" mass="76342">MDSAQIERTHGQHYDQNPLHPHSAVEGEGDHHEKKSVLKKVKDKAKKIKDTLGIKSHGHGHDEQEHEHAHDNNDEEDEEDEELVQDPDIHGAPMYESAAAKNSVTGQDGNGVQPSANLGPTSQLGQGLDQNVCPGTFQTKVTDPDVPAKPLHDSGVQRNFGTDHDVNSGQFKDTSGQLFGKDYNAEKKHQDVSPTNYQTKGSDIGKADELAAPQNYTDQGDSAGRFKGTLGEHVNVDQNAPKNRPQDVSPANYETKATSPAGTGGEEAGVAPILKSFGKMDIYDDPQHKKEPTTTGSHDQISPTSNWSSNKTSTIPENTSIPESFNASTENYPQDMNVDEPAKQQSGYTGTIYSVTSAITGKAISAKNAVASKIGYGGTNDNVTGSQMNKEGDEVVSAGGPMDSTESVREPATQQSSYTDKISSATSAITGKAVSAKNVVASKFGYGENNNPSSPTAEITKGTSTSPTASEMNTGGENVQSGGVTGYGRQIVSTATDKLAPVYGKVAGVGSAVVSKLPGTGTYKNTGTDSDTHPVTSSDMDRGAGVSVGSGVRGTTDKGAGVKGYIADKLKPGEEDKALSEVISGALHKRGKGVDEEEKKAMVGEVVSDAFHKRGNDDEMKMENKPMGKVTESEEVANRLGSSESEKLGKIPSGEQSPRTGVVDKVKGAFTNWFGKGGETNPSQVFNDQSPSHDATVEQDISTFGRNNESQDGERRLQESTN</sequence>
<feature type="compositionally biased region" description="Polar residues" evidence="1">
    <location>
        <begin position="293"/>
        <end position="334"/>
    </location>
</feature>
<feature type="compositionally biased region" description="Polar residues" evidence="1">
    <location>
        <begin position="167"/>
        <end position="177"/>
    </location>
</feature>
<comment type="caution">
    <text evidence="5">The sequence shown here is derived from an EMBL/GenBank/DDBJ whole genome shotgun (WGS) entry which is preliminary data.</text>
</comment>
<dbReference type="Pfam" id="PF23403">
    <property type="entry name" value="LTI65_LTI78_N"/>
    <property type="match status" value="1"/>
</dbReference>
<feature type="compositionally biased region" description="Polar residues" evidence="1">
    <location>
        <begin position="412"/>
        <end position="421"/>
    </location>
</feature>
<feature type="compositionally biased region" description="Polar residues" evidence="1">
    <location>
        <begin position="379"/>
        <end position="389"/>
    </location>
</feature>
<dbReference type="AlphaFoldDB" id="A0A7J6W2M8"/>
<evidence type="ECO:0000313" key="6">
    <source>
        <dbReference type="Proteomes" id="UP000554482"/>
    </source>
</evidence>
<feature type="domain" description="LTI65/LTI78 N-terminal" evidence="4">
    <location>
        <begin position="30"/>
        <end position="101"/>
    </location>
</feature>
<dbReference type="Proteomes" id="UP000554482">
    <property type="component" value="Unassembled WGS sequence"/>
</dbReference>
<feature type="domain" description="LTI65/LTI78 PGEED repeat" evidence="2">
    <location>
        <begin position="557"/>
        <end position="587"/>
    </location>
</feature>
<dbReference type="PANTHER" id="PTHR33836">
    <property type="entry name" value="LOW-TEMPERATURE-INDUCED 65 KDA PROTEIN-RELATED"/>
    <property type="match status" value="1"/>
</dbReference>
<evidence type="ECO:0000256" key="1">
    <source>
        <dbReference type="SAM" id="MobiDB-lite"/>
    </source>
</evidence>
<dbReference type="InterPro" id="IPR057059">
    <property type="entry name" value="LTI65/LTI78_PGEED"/>
</dbReference>
<dbReference type="InterPro" id="IPR057058">
    <property type="entry name" value="LTI65_LTI78_NYQTKV"/>
</dbReference>
<dbReference type="GO" id="GO:0009737">
    <property type="term" value="P:response to abscisic acid"/>
    <property type="evidence" value="ECO:0007669"/>
    <property type="project" value="InterPro"/>
</dbReference>
<reference evidence="5 6" key="1">
    <citation type="submission" date="2020-06" db="EMBL/GenBank/DDBJ databases">
        <title>Transcriptomic and genomic resources for Thalictrum thalictroides and T. hernandezii: Facilitating candidate gene discovery in an emerging model plant lineage.</title>
        <authorList>
            <person name="Arias T."/>
            <person name="Riano-Pachon D.M."/>
            <person name="Di Stilio V.S."/>
        </authorList>
    </citation>
    <scope>NUCLEOTIDE SEQUENCE [LARGE SCALE GENOMIC DNA]</scope>
    <source>
        <strain evidence="6">cv. WT478/WT964</strain>
        <tissue evidence="5">Leaves</tissue>
    </source>
</reference>
<dbReference type="Pfam" id="PF23399">
    <property type="entry name" value="LTI65_PGEED"/>
    <property type="match status" value="1"/>
</dbReference>
<feature type="region of interest" description="Disordered" evidence="1">
    <location>
        <begin position="214"/>
        <end position="345"/>
    </location>
</feature>
<keyword evidence="6" id="KW-1185">Reference proteome</keyword>
<dbReference type="InterPro" id="IPR012418">
    <property type="entry name" value="CAP160"/>
</dbReference>
<feature type="compositionally biased region" description="Basic and acidic residues" evidence="1">
    <location>
        <begin position="612"/>
        <end position="626"/>
    </location>
</feature>
<protein>
    <submittedName>
        <fullName evidence="5">Low-temperature-induced protein</fullName>
    </submittedName>
</protein>
<feature type="region of interest" description="Disordered" evidence="1">
    <location>
        <begin position="1"/>
        <end position="178"/>
    </location>
</feature>
<gene>
    <name evidence="5" type="ORF">FRX31_019370</name>
</gene>
<dbReference type="GO" id="GO:0006950">
    <property type="term" value="P:response to stress"/>
    <property type="evidence" value="ECO:0007669"/>
    <property type="project" value="TreeGrafter"/>
</dbReference>
<dbReference type="InterPro" id="IPR056605">
    <property type="entry name" value="LTI65_LTI78_N"/>
</dbReference>
<feature type="compositionally biased region" description="Polar residues" evidence="1">
    <location>
        <begin position="522"/>
        <end position="538"/>
    </location>
</feature>
<dbReference type="OrthoDB" id="1934648at2759"/>
<feature type="compositionally biased region" description="Basic and acidic residues" evidence="1">
    <location>
        <begin position="1"/>
        <end position="13"/>
    </location>
</feature>
<feature type="region of interest" description="Disordered" evidence="1">
    <location>
        <begin position="703"/>
        <end position="722"/>
    </location>
</feature>
<dbReference type="EMBL" id="JABWDY010023295">
    <property type="protein sequence ID" value="KAF5191048.1"/>
    <property type="molecule type" value="Genomic_DNA"/>
</dbReference>
<evidence type="ECO:0000259" key="2">
    <source>
        <dbReference type="Pfam" id="PF23399"/>
    </source>
</evidence>
<feature type="compositionally biased region" description="Basic and acidic residues" evidence="1">
    <location>
        <begin position="59"/>
        <end position="72"/>
    </location>
</feature>
<feature type="region of interest" description="Disordered" evidence="1">
    <location>
        <begin position="445"/>
        <end position="485"/>
    </location>
</feature>
<feature type="region of interest" description="Disordered" evidence="1">
    <location>
        <begin position="612"/>
        <end position="697"/>
    </location>
</feature>
<feature type="domain" description="LTI65/LTI78 NYQTKV repeat" evidence="3">
    <location>
        <begin position="237"/>
        <end position="285"/>
    </location>
</feature>
<feature type="compositionally biased region" description="Basic and acidic residues" evidence="1">
    <location>
        <begin position="281"/>
        <end position="292"/>
    </location>
</feature>
<organism evidence="5 6">
    <name type="scientific">Thalictrum thalictroides</name>
    <name type="common">Rue-anemone</name>
    <name type="synonym">Anemone thalictroides</name>
    <dbReference type="NCBI Taxonomy" id="46969"/>
    <lineage>
        <taxon>Eukaryota</taxon>
        <taxon>Viridiplantae</taxon>
        <taxon>Streptophyta</taxon>
        <taxon>Embryophyta</taxon>
        <taxon>Tracheophyta</taxon>
        <taxon>Spermatophyta</taxon>
        <taxon>Magnoliopsida</taxon>
        <taxon>Ranunculales</taxon>
        <taxon>Ranunculaceae</taxon>
        <taxon>Thalictroideae</taxon>
        <taxon>Thalictrum</taxon>
    </lineage>
</organism>
<proteinExistence type="predicted"/>
<feature type="region of interest" description="Disordered" evidence="1">
    <location>
        <begin position="518"/>
        <end position="562"/>
    </location>
</feature>
<accession>A0A7J6W2M8</accession>
<feature type="compositionally biased region" description="Polar residues" evidence="1">
    <location>
        <begin position="100"/>
        <end position="129"/>
    </location>
</feature>
<dbReference type="PANTHER" id="PTHR33836:SF1">
    <property type="entry name" value="LOW-TEMPERATURE-INDUCED 65 KDA PROTEIN-RELATED"/>
    <property type="match status" value="1"/>
</dbReference>
<evidence type="ECO:0000313" key="5">
    <source>
        <dbReference type="EMBL" id="KAF5191048.1"/>
    </source>
</evidence>
<dbReference type="InterPro" id="IPR037491">
    <property type="entry name" value="LTI78/LTI65"/>
</dbReference>
<evidence type="ECO:0000259" key="4">
    <source>
        <dbReference type="Pfam" id="PF23403"/>
    </source>
</evidence>
<feature type="compositionally biased region" description="Basic and acidic residues" evidence="1">
    <location>
        <begin position="23"/>
        <end position="36"/>
    </location>
</feature>